<evidence type="ECO:0000256" key="1">
    <source>
        <dbReference type="SAM" id="Phobius"/>
    </source>
</evidence>
<reference evidence="3" key="1">
    <citation type="submission" date="2016-10" db="EMBL/GenBank/DDBJ databases">
        <authorList>
            <person name="Varghese N."/>
            <person name="Submissions S."/>
        </authorList>
    </citation>
    <scope>NUCLEOTIDE SEQUENCE [LARGE SCALE GENOMIC DNA]</scope>
    <source>
        <strain evidence="3">DSM 217</strain>
    </source>
</reference>
<protein>
    <submittedName>
        <fullName evidence="2">Uncharacterized protein</fullName>
    </submittedName>
</protein>
<organism evidence="2 3">
    <name type="scientific">Thiocapsa roseopersicina</name>
    <dbReference type="NCBI Taxonomy" id="1058"/>
    <lineage>
        <taxon>Bacteria</taxon>
        <taxon>Pseudomonadati</taxon>
        <taxon>Pseudomonadota</taxon>
        <taxon>Gammaproteobacteria</taxon>
        <taxon>Chromatiales</taxon>
        <taxon>Chromatiaceae</taxon>
        <taxon>Thiocapsa</taxon>
    </lineage>
</organism>
<feature type="transmembrane region" description="Helical" evidence="1">
    <location>
        <begin position="12"/>
        <end position="36"/>
    </location>
</feature>
<evidence type="ECO:0000313" key="2">
    <source>
        <dbReference type="EMBL" id="SDX63833.1"/>
    </source>
</evidence>
<dbReference type="STRING" id="1058.SAMN05421783_1463"/>
<keyword evidence="1" id="KW-0472">Membrane</keyword>
<proteinExistence type="predicted"/>
<dbReference type="RefSeq" id="WP_175534775.1">
    <property type="nucleotide sequence ID" value="NZ_FNNZ01000046.1"/>
</dbReference>
<gene>
    <name evidence="2" type="ORF">SAMN05421783_1463</name>
</gene>
<keyword evidence="1" id="KW-1133">Transmembrane helix</keyword>
<dbReference type="AlphaFoldDB" id="A0A1H3DBJ7"/>
<evidence type="ECO:0000313" key="3">
    <source>
        <dbReference type="Proteomes" id="UP000198816"/>
    </source>
</evidence>
<keyword evidence="1" id="KW-0812">Transmembrane</keyword>
<keyword evidence="3" id="KW-1185">Reference proteome</keyword>
<name>A0A1H3DBJ7_THIRO</name>
<dbReference type="EMBL" id="FNNZ01000046">
    <property type="protein sequence ID" value="SDX63833.1"/>
    <property type="molecule type" value="Genomic_DNA"/>
</dbReference>
<dbReference type="Proteomes" id="UP000198816">
    <property type="component" value="Unassembled WGS sequence"/>
</dbReference>
<accession>A0A1H3DBJ7</accession>
<sequence>MMRLAHRLVLALLIVVVDTAAFVVPLAALLLAYVLLARPVWFRDWVERLYRGVPR</sequence>